<organism evidence="1 2">
    <name type="scientific">Lujinxingia vulgaris</name>
    <dbReference type="NCBI Taxonomy" id="2600176"/>
    <lineage>
        <taxon>Bacteria</taxon>
        <taxon>Deltaproteobacteria</taxon>
        <taxon>Bradymonadales</taxon>
        <taxon>Lujinxingiaceae</taxon>
        <taxon>Lujinxingia</taxon>
    </lineage>
</organism>
<protein>
    <submittedName>
        <fullName evidence="1">Helix-turn-helix domain-containing protein</fullName>
    </submittedName>
</protein>
<keyword evidence="2" id="KW-1185">Reference proteome</keyword>
<evidence type="ECO:0000313" key="2">
    <source>
        <dbReference type="Proteomes" id="UP000321412"/>
    </source>
</evidence>
<gene>
    <name evidence="1" type="ORF">FRC98_20985</name>
</gene>
<name>A0A5C6X2Q7_9DELT</name>
<dbReference type="Pfam" id="PF13551">
    <property type="entry name" value="HTH_29"/>
    <property type="match status" value="1"/>
</dbReference>
<comment type="caution">
    <text evidence="1">The sequence shown here is derived from an EMBL/GenBank/DDBJ whole genome shotgun (WGS) entry which is preliminary data.</text>
</comment>
<dbReference type="Proteomes" id="UP000321412">
    <property type="component" value="Unassembled WGS sequence"/>
</dbReference>
<evidence type="ECO:0000313" key="1">
    <source>
        <dbReference type="EMBL" id="TXD32633.1"/>
    </source>
</evidence>
<dbReference type="AlphaFoldDB" id="A0A5C6X2Q7"/>
<accession>A0A5C6X2Q7</accession>
<dbReference type="SUPFAM" id="SSF46689">
    <property type="entry name" value="Homeodomain-like"/>
    <property type="match status" value="1"/>
</dbReference>
<proteinExistence type="predicted"/>
<reference evidence="1 2" key="1">
    <citation type="submission" date="2019-08" db="EMBL/GenBank/DDBJ databases">
        <title>Bradymonadales sp. TMQ4.</title>
        <authorList>
            <person name="Liang Q."/>
        </authorList>
    </citation>
    <scope>NUCLEOTIDE SEQUENCE [LARGE SCALE GENOMIC DNA]</scope>
    <source>
        <strain evidence="1 2">TMQ4</strain>
    </source>
</reference>
<sequence>MAMDRAEVLQEVRRMRFEEIYERHRGQRLSALEAAQWLGVSERTFRRWRVRYEVEGAAGLLDRRLGKTSPHRVPADEVERIAALYNQRYTGWTVKHFHERAVEQHGLRHSYGWTKSVLQARALVRK</sequence>
<dbReference type="OrthoDB" id="5655881at2"/>
<dbReference type="EMBL" id="VOSM01000078">
    <property type="protein sequence ID" value="TXD32633.1"/>
    <property type="molecule type" value="Genomic_DNA"/>
</dbReference>
<feature type="non-terminal residue" evidence="1">
    <location>
        <position position="126"/>
    </location>
</feature>
<dbReference type="InterPro" id="IPR009057">
    <property type="entry name" value="Homeodomain-like_sf"/>
</dbReference>